<organism evidence="1 2">
    <name type="scientific">Janibacter indicus</name>
    <dbReference type="NCBI Taxonomy" id="857417"/>
    <lineage>
        <taxon>Bacteria</taxon>
        <taxon>Bacillati</taxon>
        <taxon>Actinomycetota</taxon>
        <taxon>Actinomycetes</taxon>
        <taxon>Micrococcales</taxon>
        <taxon>Intrasporangiaceae</taxon>
        <taxon>Janibacter</taxon>
    </lineage>
</organism>
<dbReference type="EMBL" id="FWXN01000011">
    <property type="protein sequence ID" value="SMC83591.1"/>
    <property type="molecule type" value="Genomic_DNA"/>
</dbReference>
<proteinExistence type="predicted"/>
<dbReference type="OrthoDB" id="3537958at2"/>
<name>A0A1W2CEL5_9MICO</name>
<protein>
    <submittedName>
        <fullName evidence="1">Uncharacterized protein</fullName>
    </submittedName>
</protein>
<accession>A0A1W2CEL5</accession>
<reference evidence="1 2" key="1">
    <citation type="submission" date="2017-04" db="EMBL/GenBank/DDBJ databases">
        <authorList>
            <person name="Afonso C.L."/>
            <person name="Miller P.J."/>
            <person name="Scott M.A."/>
            <person name="Spackman E."/>
            <person name="Goraichik I."/>
            <person name="Dimitrov K.M."/>
            <person name="Suarez D.L."/>
            <person name="Swayne D.E."/>
        </authorList>
    </citation>
    <scope>NUCLEOTIDE SEQUENCE [LARGE SCALE GENOMIC DNA]</scope>
    <source>
        <strain evidence="1 2">CGMCC 1.12511</strain>
    </source>
</reference>
<dbReference type="AlphaFoldDB" id="A0A1W2CEL5"/>
<gene>
    <name evidence="1" type="ORF">SAMN06296429_11127</name>
</gene>
<evidence type="ECO:0000313" key="1">
    <source>
        <dbReference type="EMBL" id="SMC83591.1"/>
    </source>
</evidence>
<dbReference type="RefSeq" id="WP_084452177.1">
    <property type="nucleotide sequence ID" value="NZ_FWXN01000011.1"/>
</dbReference>
<dbReference type="Proteomes" id="UP000192634">
    <property type="component" value="Unassembled WGS sequence"/>
</dbReference>
<evidence type="ECO:0000313" key="2">
    <source>
        <dbReference type="Proteomes" id="UP000192634"/>
    </source>
</evidence>
<sequence>MRRFDAMEDPTVAAWVNGLEPSGTVGLYVKYKVGVAGLVAVADIAFPELIEVDGLVFIKARYSGFSQKTLDDWRERLGDDRAALSRVVNHFVVWDEIEVEGEGSDDSDNMAAEFIAECWRARAAADFPDRNIVVEVVDQYGPTVVMYEPNA</sequence>